<dbReference type="GO" id="GO:0003677">
    <property type="term" value="F:DNA binding"/>
    <property type="evidence" value="ECO:0007669"/>
    <property type="project" value="InterPro"/>
</dbReference>
<keyword evidence="4" id="KW-0539">Nucleus</keyword>
<comment type="subcellular location">
    <subcellularLocation>
        <location evidence="1">Nucleus</location>
    </subcellularLocation>
</comment>
<keyword evidence="2" id="KW-0240">DNA-directed RNA polymerase</keyword>
<dbReference type="Proteomes" id="UP000006591">
    <property type="component" value="Chromosome 2"/>
</dbReference>
<dbReference type="InterPro" id="IPR007811">
    <property type="entry name" value="RPC4"/>
</dbReference>
<sequence>MKHYKCLDKIGRKSRVWCIGCRTRGLVKLAVKCLHRGINYGEVECFREPRCLEACQGHPYLVEHPMTHREMKRGSDGRACPCCYVVTEYINRSSLVRVVQEERWLLGSIMANILTDGPLFLVPTLHRHVRAQLVHVVGVTPGFHRRHEEEEQHDRRNRCVSAGMKCEFVQEVVPINTREKHFCSLGKIKKHLIGTTDIDNLLDK</sequence>
<evidence type="ECO:0000256" key="2">
    <source>
        <dbReference type="ARBA" id="ARBA00022478"/>
    </source>
</evidence>
<dbReference type="GO" id="GO:0005666">
    <property type="term" value="C:RNA polymerase III complex"/>
    <property type="evidence" value="ECO:0007669"/>
    <property type="project" value="InterPro"/>
</dbReference>
<name>A0A0E0G793_ORYNI</name>
<accession>A0A0E0G793</accession>
<proteinExistence type="predicted"/>
<dbReference type="HOGENOM" id="CLU_116481_0_0_1"/>
<reference evidence="5" key="2">
    <citation type="submission" date="2018-04" db="EMBL/GenBank/DDBJ databases">
        <title>OnivRS2 (Oryza nivara Reference Sequence Version 2).</title>
        <authorList>
            <person name="Zhang J."/>
            <person name="Kudrna D."/>
            <person name="Lee S."/>
            <person name="Talag J."/>
            <person name="Rajasekar S."/>
            <person name="Welchert J."/>
            <person name="Hsing Y.-I."/>
            <person name="Wing R.A."/>
        </authorList>
    </citation>
    <scope>NUCLEOTIDE SEQUENCE [LARGE SCALE GENOMIC DNA]</scope>
    <source>
        <strain evidence="5">SL10</strain>
    </source>
</reference>
<protein>
    <submittedName>
        <fullName evidence="5">Uncharacterized protein</fullName>
    </submittedName>
</protein>
<dbReference type="AlphaFoldDB" id="A0A0E0G793"/>
<reference evidence="5" key="1">
    <citation type="submission" date="2015-04" db="UniProtKB">
        <authorList>
            <consortium name="EnsemblPlants"/>
        </authorList>
    </citation>
    <scope>IDENTIFICATION</scope>
    <source>
        <strain evidence="5">SL10</strain>
    </source>
</reference>
<keyword evidence="3" id="KW-0804">Transcription</keyword>
<evidence type="ECO:0000256" key="4">
    <source>
        <dbReference type="ARBA" id="ARBA00023242"/>
    </source>
</evidence>
<dbReference type="EnsemblPlants" id="ONIVA02G19890.1">
    <property type="protein sequence ID" value="ONIVA02G19890.1"/>
    <property type="gene ID" value="ONIVA02G19890"/>
</dbReference>
<dbReference type="GO" id="GO:0042797">
    <property type="term" value="P:tRNA transcription by RNA polymerase III"/>
    <property type="evidence" value="ECO:0007669"/>
    <property type="project" value="TreeGrafter"/>
</dbReference>
<evidence type="ECO:0000313" key="6">
    <source>
        <dbReference type="Proteomes" id="UP000006591"/>
    </source>
</evidence>
<dbReference type="InterPro" id="IPR011009">
    <property type="entry name" value="Kinase-like_dom_sf"/>
</dbReference>
<dbReference type="PANTHER" id="PTHR13408">
    <property type="entry name" value="DNA-DIRECTED RNA POLYMERASE III"/>
    <property type="match status" value="1"/>
</dbReference>
<dbReference type="STRING" id="4536.A0A0E0G793"/>
<organism evidence="5">
    <name type="scientific">Oryza nivara</name>
    <name type="common">Indian wild rice</name>
    <name type="synonym">Oryza sativa f. spontanea</name>
    <dbReference type="NCBI Taxonomy" id="4536"/>
    <lineage>
        <taxon>Eukaryota</taxon>
        <taxon>Viridiplantae</taxon>
        <taxon>Streptophyta</taxon>
        <taxon>Embryophyta</taxon>
        <taxon>Tracheophyta</taxon>
        <taxon>Spermatophyta</taxon>
        <taxon>Magnoliopsida</taxon>
        <taxon>Liliopsida</taxon>
        <taxon>Poales</taxon>
        <taxon>Poaceae</taxon>
        <taxon>BOP clade</taxon>
        <taxon>Oryzoideae</taxon>
        <taxon>Oryzeae</taxon>
        <taxon>Oryzinae</taxon>
        <taxon>Oryza</taxon>
    </lineage>
</organism>
<evidence type="ECO:0000313" key="5">
    <source>
        <dbReference type="EnsemblPlants" id="ONIVA02G19890.1"/>
    </source>
</evidence>
<dbReference type="PANTHER" id="PTHR13408:SF0">
    <property type="entry name" value="DNA-DIRECTED RNA POLYMERASE III SUBUNIT RPC4"/>
    <property type="match status" value="1"/>
</dbReference>
<dbReference type="SUPFAM" id="SSF56112">
    <property type="entry name" value="Protein kinase-like (PK-like)"/>
    <property type="match status" value="1"/>
</dbReference>
<keyword evidence="6" id="KW-1185">Reference proteome</keyword>
<evidence type="ECO:0000256" key="1">
    <source>
        <dbReference type="ARBA" id="ARBA00004123"/>
    </source>
</evidence>
<evidence type="ECO:0000256" key="3">
    <source>
        <dbReference type="ARBA" id="ARBA00023163"/>
    </source>
</evidence>
<dbReference type="Gramene" id="ONIVA02G19890.1">
    <property type="protein sequence ID" value="ONIVA02G19890.1"/>
    <property type="gene ID" value="ONIVA02G19890"/>
</dbReference>
<dbReference type="OMA" id="GMKCEFV"/>